<keyword evidence="4" id="KW-1185">Reference proteome</keyword>
<feature type="non-terminal residue" evidence="3">
    <location>
        <position position="1"/>
    </location>
</feature>
<comment type="caution">
    <text evidence="3">The sequence shown here is derived from an EMBL/GenBank/DDBJ whole genome shotgun (WGS) entry which is preliminary data.</text>
</comment>
<protein>
    <submittedName>
        <fullName evidence="3">Uncharacterized protein</fullName>
    </submittedName>
</protein>
<feature type="non-terminal residue" evidence="3">
    <location>
        <position position="146"/>
    </location>
</feature>
<evidence type="ECO:0000313" key="4">
    <source>
        <dbReference type="Proteomes" id="UP001432322"/>
    </source>
</evidence>
<dbReference type="EMBL" id="BTSY01000005">
    <property type="protein sequence ID" value="GMT30125.1"/>
    <property type="molecule type" value="Genomic_DNA"/>
</dbReference>
<proteinExistence type="predicted"/>
<accession>A0AAV5WK02</accession>
<evidence type="ECO:0000313" key="1">
    <source>
        <dbReference type="EMBL" id="GMT30125.1"/>
    </source>
</evidence>
<organism evidence="3 4">
    <name type="scientific">Pristionchus fissidentatus</name>
    <dbReference type="NCBI Taxonomy" id="1538716"/>
    <lineage>
        <taxon>Eukaryota</taxon>
        <taxon>Metazoa</taxon>
        <taxon>Ecdysozoa</taxon>
        <taxon>Nematoda</taxon>
        <taxon>Chromadorea</taxon>
        <taxon>Rhabditida</taxon>
        <taxon>Rhabditina</taxon>
        <taxon>Diplogasteromorpha</taxon>
        <taxon>Diplogasteroidea</taxon>
        <taxon>Neodiplogasteridae</taxon>
        <taxon>Pristionchus</taxon>
    </lineage>
</organism>
<dbReference type="EMBL" id="BTSY01000005">
    <property type="protein sequence ID" value="GMT30128.1"/>
    <property type="molecule type" value="Genomic_DNA"/>
</dbReference>
<reference evidence="3" key="1">
    <citation type="submission" date="2023-10" db="EMBL/GenBank/DDBJ databases">
        <title>Genome assembly of Pristionchus species.</title>
        <authorList>
            <person name="Yoshida K."/>
            <person name="Sommer R.J."/>
        </authorList>
    </citation>
    <scope>NUCLEOTIDE SEQUENCE</scope>
    <source>
        <strain evidence="3">RS5133</strain>
    </source>
</reference>
<dbReference type="EMBL" id="BTSY01000005">
    <property type="protein sequence ID" value="GMT30129.1"/>
    <property type="molecule type" value="Genomic_DNA"/>
</dbReference>
<name>A0AAV5WK02_9BILA</name>
<sequence>FTRVVSYSCDVSPLFNLFYSSCCKTGNEILADCRLLGGTALNSPVAELDSLLARFSLEVEHGILASDDLHSCSGEPPSEERDGSSVSLSLAVAVRPPLIVRGRNSVDPQFLRLRTLALELLRGHICKKLVEIIVLHLRQTSLALAL</sequence>
<dbReference type="Proteomes" id="UP001432322">
    <property type="component" value="Unassembled WGS sequence"/>
</dbReference>
<gene>
    <name evidence="1" type="ORF">PFISCL1PPCAC_21422</name>
    <name evidence="2" type="ORF">PFISCL1PPCAC_21425</name>
    <name evidence="3" type="ORF">PFISCL1PPCAC_21426</name>
</gene>
<evidence type="ECO:0000313" key="3">
    <source>
        <dbReference type="EMBL" id="GMT30129.1"/>
    </source>
</evidence>
<evidence type="ECO:0000313" key="2">
    <source>
        <dbReference type="EMBL" id="GMT30128.1"/>
    </source>
</evidence>
<dbReference type="AlphaFoldDB" id="A0AAV5WK02"/>